<dbReference type="RefSeq" id="WP_187073422.1">
    <property type="nucleotide sequence ID" value="NZ_JACRYL010000032.1"/>
</dbReference>
<dbReference type="PANTHER" id="PTHR47129">
    <property type="entry name" value="QUINONE OXIDOREDUCTASE 2"/>
    <property type="match status" value="1"/>
</dbReference>
<accession>A0ABR7KZ62</accession>
<comment type="caution">
    <text evidence="2">The sequence shown here is derived from an EMBL/GenBank/DDBJ whole genome shotgun (WGS) entry which is preliminary data.</text>
</comment>
<dbReference type="Pfam" id="PF05368">
    <property type="entry name" value="NmrA"/>
    <property type="match status" value="1"/>
</dbReference>
<dbReference type="Proteomes" id="UP000652755">
    <property type="component" value="Unassembled WGS sequence"/>
</dbReference>
<name>A0ABR7KZ62_9SPHI</name>
<dbReference type="Gene3D" id="3.90.25.10">
    <property type="entry name" value="UDP-galactose 4-epimerase, domain 1"/>
    <property type="match status" value="1"/>
</dbReference>
<dbReference type="PANTHER" id="PTHR47129:SF1">
    <property type="entry name" value="NMRA-LIKE DOMAIN-CONTAINING PROTEIN"/>
    <property type="match status" value="1"/>
</dbReference>
<dbReference type="InterPro" id="IPR036291">
    <property type="entry name" value="NAD(P)-bd_dom_sf"/>
</dbReference>
<dbReference type="EMBL" id="JACRYL010000032">
    <property type="protein sequence ID" value="MBC6113003.1"/>
    <property type="molecule type" value="Genomic_DNA"/>
</dbReference>
<dbReference type="InterPro" id="IPR052718">
    <property type="entry name" value="NmrA-type_oxidoreductase"/>
</dbReference>
<organism evidence="2 3">
    <name type="scientific">Pedobacter fastidiosus</name>
    <dbReference type="NCBI Taxonomy" id="2765361"/>
    <lineage>
        <taxon>Bacteria</taxon>
        <taxon>Pseudomonadati</taxon>
        <taxon>Bacteroidota</taxon>
        <taxon>Sphingobacteriia</taxon>
        <taxon>Sphingobacteriales</taxon>
        <taxon>Sphingobacteriaceae</taxon>
        <taxon>Pedobacter</taxon>
    </lineage>
</organism>
<dbReference type="CDD" id="cd05269">
    <property type="entry name" value="TMR_SDR_a"/>
    <property type="match status" value="1"/>
</dbReference>
<dbReference type="InterPro" id="IPR008030">
    <property type="entry name" value="NmrA-like"/>
</dbReference>
<gene>
    <name evidence="2" type="ORF">H7U22_21500</name>
</gene>
<dbReference type="SUPFAM" id="SSF51735">
    <property type="entry name" value="NAD(P)-binding Rossmann-fold domains"/>
    <property type="match status" value="1"/>
</dbReference>
<proteinExistence type="predicted"/>
<evidence type="ECO:0000313" key="2">
    <source>
        <dbReference type="EMBL" id="MBC6113003.1"/>
    </source>
</evidence>
<evidence type="ECO:0000259" key="1">
    <source>
        <dbReference type="Pfam" id="PF05368"/>
    </source>
</evidence>
<protein>
    <submittedName>
        <fullName evidence="2">SDR family oxidoreductase</fullName>
    </submittedName>
</protein>
<sequence>MEKILITGATGNLGKAVIESLLKTIPANQVVALTRDKNKAADLKEQGVELRLGDYDDIASLDKAMEGIGKVLLISGGRAQNGLEQHQNVVDAAKKAGVKCIAYTGRCLKDRNTLANHLMKRHFETEDYIKNSGLNYILFRNILYMDAMVLLLGRDVLDTGINQPAGDGVASYALRSDMGEAIGNVLAKYDCDNRIYDFTNTETYSFYDVAAALSDLSGKSVTYKPVEPDVFLQAAIKKGLPEFVAKMSLGFMIDIENGQESKVSEDLENILGRKPASLKEGLKILFNL</sequence>
<evidence type="ECO:0000313" key="3">
    <source>
        <dbReference type="Proteomes" id="UP000652755"/>
    </source>
</evidence>
<keyword evidence="3" id="KW-1185">Reference proteome</keyword>
<reference evidence="2 3" key="1">
    <citation type="submission" date="2020-08" db="EMBL/GenBank/DDBJ databases">
        <authorList>
            <person name="Sun Q."/>
            <person name="Inoue M."/>
        </authorList>
    </citation>
    <scope>NUCLEOTIDE SEQUENCE [LARGE SCALE GENOMIC DNA]</scope>
    <source>
        <strain evidence="2 3">CCM 8938</strain>
    </source>
</reference>
<feature type="domain" description="NmrA-like" evidence="1">
    <location>
        <begin position="2"/>
        <end position="278"/>
    </location>
</feature>
<dbReference type="Gene3D" id="3.40.50.720">
    <property type="entry name" value="NAD(P)-binding Rossmann-like Domain"/>
    <property type="match status" value="1"/>
</dbReference>